<evidence type="ECO:0000259" key="1">
    <source>
        <dbReference type="Pfam" id="PF00144"/>
    </source>
</evidence>
<accession>A0A167GJ26</accession>
<dbReference type="EMBL" id="LSFN01000002">
    <property type="protein sequence ID" value="OAB77619.1"/>
    <property type="molecule type" value="Genomic_DNA"/>
</dbReference>
<protein>
    <submittedName>
        <fullName evidence="2">Serine hydrolase</fullName>
    </submittedName>
</protein>
<gene>
    <name evidence="2" type="ORF">PNBC_00990</name>
</gene>
<dbReference type="STRING" id="1763538.LPB68_07910"/>
<dbReference type="Pfam" id="PF00144">
    <property type="entry name" value="Beta-lactamase"/>
    <property type="match status" value="1"/>
</dbReference>
<evidence type="ECO:0000313" key="3">
    <source>
        <dbReference type="Proteomes" id="UP000077134"/>
    </source>
</evidence>
<dbReference type="AlphaFoldDB" id="A0A167GJ26"/>
<dbReference type="Proteomes" id="UP000077134">
    <property type="component" value="Unassembled WGS sequence"/>
</dbReference>
<evidence type="ECO:0000313" key="2">
    <source>
        <dbReference type="EMBL" id="OAB77619.1"/>
    </source>
</evidence>
<dbReference type="OrthoDB" id="9770183at2"/>
<dbReference type="InterPro" id="IPR050789">
    <property type="entry name" value="Diverse_Enzym_Activities"/>
</dbReference>
<dbReference type="InterPro" id="IPR012338">
    <property type="entry name" value="Beta-lactam/transpept-like"/>
</dbReference>
<keyword evidence="3" id="KW-1185">Reference proteome</keyword>
<sequence>MVATLSIHDARTDNTPQNLGFDPQRLQYLDEHFKGLIEGEKIQGASYLISRDGQIIVHRSLGKLTYHEDSPDLMPDSIRKVYSITKAFTAVAIAQLVEEGKLFYQQSVSSLIKEFDTDMHRGITIWHLLTHTSGLMADPGCQTEPYELPFYQWQASKKKESQSHWEDSDWIKILLGGRMYCKPGEQWNYCTAGYVILGELIARVAGMPYEQFLQEKILGPLGLDRSFMTVPEELKAETCFVHPWGEKELLNPWDSSGLPAQAGSGLYSTLQDLWTLGQTLLDGGSRNGVHLLGRRTIQNMVSNQLHNIPSTCWGDKVKHYPMSLGFNLNHNDICSPGTFSHEGHGHSGLYVDPTERLVYTFFVPSLAGWVPEAIINPRAIIWSALI</sequence>
<reference evidence="2 3" key="1">
    <citation type="submission" date="2016-02" db="EMBL/GenBank/DDBJ databases">
        <title>Paenibacillus sp. LPB0068, isolated from Crassostrea gigas.</title>
        <authorList>
            <person name="Shin S.-K."/>
            <person name="Yi H."/>
        </authorList>
    </citation>
    <scope>NUCLEOTIDE SEQUENCE [LARGE SCALE GENOMIC DNA]</scope>
    <source>
        <strain evidence="2 3">LPB0068</strain>
    </source>
</reference>
<name>A0A167GJ26_9BACL</name>
<comment type="caution">
    <text evidence="2">The sequence shown here is derived from an EMBL/GenBank/DDBJ whole genome shotgun (WGS) entry which is preliminary data.</text>
</comment>
<feature type="domain" description="Beta-lactamase-related" evidence="1">
    <location>
        <begin position="29"/>
        <end position="363"/>
    </location>
</feature>
<organism evidence="2 3">
    <name type="scientific">Paenibacillus crassostreae</name>
    <dbReference type="NCBI Taxonomy" id="1763538"/>
    <lineage>
        <taxon>Bacteria</taxon>
        <taxon>Bacillati</taxon>
        <taxon>Bacillota</taxon>
        <taxon>Bacilli</taxon>
        <taxon>Bacillales</taxon>
        <taxon>Paenibacillaceae</taxon>
        <taxon>Paenibacillus</taxon>
    </lineage>
</organism>
<keyword evidence="2" id="KW-0378">Hydrolase</keyword>
<proteinExistence type="predicted"/>
<dbReference type="SUPFAM" id="SSF56601">
    <property type="entry name" value="beta-lactamase/transpeptidase-like"/>
    <property type="match status" value="1"/>
</dbReference>
<dbReference type="InterPro" id="IPR001466">
    <property type="entry name" value="Beta-lactam-related"/>
</dbReference>
<dbReference type="Gene3D" id="3.40.710.10">
    <property type="entry name" value="DD-peptidase/beta-lactamase superfamily"/>
    <property type="match status" value="1"/>
</dbReference>
<dbReference type="RefSeq" id="WP_068654364.1">
    <property type="nucleotide sequence ID" value="NZ_CP017770.1"/>
</dbReference>
<dbReference type="PANTHER" id="PTHR43283">
    <property type="entry name" value="BETA-LACTAMASE-RELATED"/>
    <property type="match status" value="1"/>
</dbReference>
<dbReference type="GO" id="GO:0016787">
    <property type="term" value="F:hydrolase activity"/>
    <property type="evidence" value="ECO:0007669"/>
    <property type="project" value="UniProtKB-KW"/>
</dbReference>
<dbReference type="KEGG" id="pcx:LPB68_07910"/>